<protein>
    <submittedName>
        <fullName evidence="2">Uncharacterized protein</fullName>
    </submittedName>
</protein>
<feature type="region of interest" description="Disordered" evidence="1">
    <location>
        <begin position="425"/>
        <end position="471"/>
    </location>
</feature>
<proteinExistence type="predicted"/>
<evidence type="ECO:0000313" key="3">
    <source>
        <dbReference type="Proteomes" id="UP001189429"/>
    </source>
</evidence>
<evidence type="ECO:0000256" key="1">
    <source>
        <dbReference type="SAM" id="MobiDB-lite"/>
    </source>
</evidence>
<dbReference type="EMBL" id="CAUYUJ010015754">
    <property type="protein sequence ID" value="CAK0857761.1"/>
    <property type="molecule type" value="Genomic_DNA"/>
</dbReference>
<gene>
    <name evidence="2" type="ORF">PCOR1329_LOCUS47749</name>
</gene>
<dbReference type="Proteomes" id="UP001189429">
    <property type="component" value="Unassembled WGS sequence"/>
</dbReference>
<evidence type="ECO:0000313" key="2">
    <source>
        <dbReference type="EMBL" id="CAK0857761.1"/>
    </source>
</evidence>
<keyword evidence="3" id="KW-1185">Reference proteome</keyword>
<accession>A0ABN9UE12</accession>
<reference evidence="2" key="1">
    <citation type="submission" date="2023-10" db="EMBL/GenBank/DDBJ databases">
        <authorList>
            <person name="Chen Y."/>
            <person name="Shah S."/>
            <person name="Dougan E. K."/>
            <person name="Thang M."/>
            <person name="Chan C."/>
        </authorList>
    </citation>
    <scope>NUCLEOTIDE SEQUENCE [LARGE SCALE GENOMIC DNA]</scope>
</reference>
<sequence>MGRPLLGAPLGRGLQRALHGKPCGPLRAGALADPEAEVARRERLSRPALVAGILGEETADGARLVRNCARRCAGAARSWSGLGGQVQPHAPGTWLERDQVSEGRALAFGQGLEAGWRLAELQARVQGLAEQQDGAEVKTAAGSELEESFAESEGVTAELLAPAVEPCFRTRPHIADADDAEEPLVGLGVATSDDTMTTAYSDEFAYPSEFGVEPRVLSYLDRSDGALLSGRAQEQEDDADRCGVEHWPCSEGHEHREAEAVLAEQGPQEAERTAQAVLRGQPGFTRKPAADYHAELVRGASALRLSSQDLEAIEALSLEGEAEIIAQMEQAGEVEDSLLDLMSPDEGEAVVLLDALGVPDGAGRGAQECDEELDSAKQELVRAMEPRRLRWIRRRVAEMWLARLAGWFHHPEAWCARDQLTSSDAESTVRGEHEDEATSEPLNVARSADARGDCENAGGGPQAEGQRWARR</sequence>
<name>A0ABN9UE12_9DINO</name>
<organism evidence="2 3">
    <name type="scientific">Prorocentrum cordatum</name>
    <dbReference type="NCBI Taxonomy" id="2364126"/>
    <lineage>
        <taxon>Eukaryota</taxon>
        <taxon>Sar</taxon>
        <taxon>Alveolata</taxon>
        <taxon>Dinophyceae</taxon>
        <taxon>Prorocentrales</taxon>
        <taxon>Prorocentraceae</taxon>
        <taxon>Prorocentrum</taxon>
    </lineage>
</organism>
<comment type="caution">
    <text evidence="2">The sequence shown here is derived from an EMBL/GenBank/DDBJ whole genome shotgun (WGS) entry which is preliminary data.</text>
</comment>